<dbReference type="InterPro" id="IPR001810">
    <property type="entry name" value="F-box_dom"/>
</dbReference>
<feature type="compositionally biased region" description="Gly residues" evidence="1">
    <location>
        <begin position="1"/>
        <end position="10"/>
    </location>
</feature>
<dbReference type="InterPro" id="IPR036047">
    <property type="entry name" value="F-box-like_dom_sf"/>
</dbReference>
<evidence type="ECO:0000313" key="4">
    <source>
        <dbReference type="Proteomes" id="UP001497457"/>
    </source>
</evidence>
<dbReference type="Pfam" id="PF00646">
    <property type="entry name" value="F-box"/>
    <property type="match status" value="1"/>
</dbReference>
<dbReference type="InterPro" id="IPR053772">
    <property type="entry name" value="At1g61320/At1g61330-like"/>
</dbReference>
<dbReference type="PANTHER" id="PTHR34145:SF65">
    <property type="entry name" value="FBD DOMAIN-CONTAINING PROTEIN"/>
    <property type="match status" value="1"/>
</dbReference>
<evidence type="ECO:0000313" key="3">
    <source>
        <dbReference type="EMBL" id="CAL5049566.1"/>
    </source>
</evidence>
<accession>A0ABC9E3C5</accession>
<dbReference type="SUPFAM" id="SSF81383">
    <property type="entry name" value="F-box domain"/>
    <property type="match status" value="1"/>
</dbReference>
<name>A0ABC9E3C5_9POAL</name>
<dbReference type="Proteomes" id="UP001497457">
    <property type="component" value="Chromosome 35b"/>
</dbReference>
<dbReference type="EMBL" id="OZ075145">
    <property type="protein sequence ID" value="CAL5049566.1"/>
    <property type="molecule type" value="Genomic_DNA"/>
</dbReference>
<dbReference type="PROSITE" id="PS50181">
    <property type="entry name" value="FBOX"/>
    <property type="match status" value="1"/>
</dbReference>
<organism evidence="3 4">
    <name type="scientific">Urochloa decumbens</name>
    <dbReference type="NCBI Taxonomy" id="240449"/>
    <lineage>
        <taxon>Eukaryota</taxon>
        <taxon>Viridiplantae</taxon>
        <taxon>Streptophyta</taxon>
        <taxon>Embryophyta</taxon>
        <taxon>Tracheophyta</taxon>
        <taxon>Spermatophyta</taxon>
        <taxon>Magnoliopsida</taxon>
        <taxon>Liliopsida</taxon>
        <taxon>Poales</taxon>
        <taxon>Poaceae</taxon>
        <taxon>PACMAD clade</taxon>
        <taxon>Panicoideae</taxon>
        <taxon>Panicodae</taxon>
        <taxon>Paniceae</taxon>
        <taxon>Melinidinae</taxon>
        <taxon>Urochloa</taxon>
    </lineage>
</organism>
<evidence type="ECO:0000259" key="2">
    <source>
        <dbReference type="PROSITE" id="PS50181"/>
    </source>
</evidence>
<feature type="domain" description="F-box" evidence="2">
    <location>
        <begin position="37"/>
        <end position="81"/>
    </location>
</feature>
<gene>
    <name evidence="3" type="ORF">URODEC1_LOCUS91083</name>
</gene>
<feature type="region of interest" description="Disordered" evidence="1">
    <location>
        <begin position="1"/>
        <end position="37"/>
    </location>
</feature>
<dbReference type="InterPro" id="IPR032675">
    <property type="entry name" value="LRR_dom_sf"/>
</dbReference>
<evidence type="ECO:0000256" key="1">
    <source>
        <dbReference type="SAM" id="MobiDB-lite"/>
    </source>
</evidence>
<dbReference type="AlphaFoldDB" id="A0ABC9E3C5"/>
<keyword evidence="4" id="KW-1185">Reference proteome</keyword>
<feature type="compositionally biased region" description="Basic and acidic residues" evidence="1">
    <location>
        <begin position="20"/>
        <end position="29"/>
    </location>
</feature>
<protein>
    <recommendedName>
        <fullName evidence="2">F-box domain-containing protein</fullName>
    </recommendedName>
</protein>
<proteinExistence type="predicted"/>
<dbReference type="PANTHER" id="PTHR34145">
    <property type="entry name" value="OS02G0105600 PROTEIN"/>
    <property type="match status" value="1"/>
</dbReference>
<sequence>MAHESGGGGAAAATRAKRRRADEQGKDVAEGPEAAPACHISALPDDLRRRILTHLPLKDAIRSGALARGWRDLWKSRWADPTSSRDIHLLPGDNPRKVLESLESVPRRRLDRFSFVSDREKLRQPHLKRFLAYAAGCRVEDLRVDLSRCHGRLTFHLPLSSPLLAHLSLRNVDICHMYYKRARPFYALESIHLHSVKNTSVKFSKASGPLMPNLRRITVEECYSGEVTRGAVPLNLPAPSLCSFRYSGRFLDCFFCLATNAALTDLYICFENTIFPDPQPIGHLSFYFPRDLTGLSVLTISSNDVRIVCSVFNMRATSEWTKKMNNLRSLRELQLLMLGIEKDSLVNIGLFLKACNCSNLERLFVQLPATSDVPLEDLVEEAQVLPPEDVLANLRMVKVMNFNWRRFEVMLVSLLLRKATSLHKLLLVSPNINPQHVPDVQEADLSLLKEALACGRIIVSKSDDLATQPFHSEVFIKV</sequence>
<dbReference type="Gene3D" id="3.80.10.10">
    <property type="entry name" value="Ribonuclease Inhibitor"/>
    <property type="match status" value="1"/>
</dbReference>
<reference evidence="3" key="1">
    <citation type="submission" date="2024-10" db="EMBL/GenBank/DDBJ databases">
        <authorList>
            <person name="Ryan C."/>
        </authorList>
    </citation>
    <scope>NUCLEOTIDE SEQUENCE [LARGE SCALE GENOMIC DNA]</scope>
</reference>
<dbReference type="SUPFAM" id="SSF52047">
    <property type="entry name" value="RNI-like"/>
    <property type="match status" value="1"/>
</dbReference>